<dbReference type="EMBL" id="JAVDXW010000001">
    <property type="protein sequence ID" value="MDR7301447.1"/>
    <property type="molecule type" value="Genomic_DNA"/>
</dbReference>
<evidence type="ECO:0000259" key="2">
    <source>
        <dbReference type="PROSITE" id="PS50995"/>
    </source>
</evidence>
<evidence type="ECO:0000256" key="1">
    <source>
        <dbReference type="SAM" id="MobiDB-lite"/>
    </source>
</evidence>
<dbReference type="SUPFAM" id="SSF46785">
    <property type="entry name" value="Winged helix' DNA-binding domain"/>
    <property type="match status" value="1"/>
</dbReference>
<proteinExistence type="predicted"/>
<dbReference type="Pfam" id="PF12802">
    <property type="entry name" value="MarR_2"/>
    <property type="match status" value="1"/>
</dbReference>
<feature type="domain" description="HTH marR-type" evidence="2">
    <location>
        <begin position="26"/>
        <end position="159"/>
    </location>
</feature>
<dbReference type="InterPro" id="IPR036388">
    <property type="entry name" value="WH-like_DNA-bd_sf"/>
</dbReference>
<dbReference type="RefSeq" id="WP_310271951.1">
    <property type="nucleotide sequence ID" value="NZ_JAVDXW010000001.1"/>
</dbReference>
<dbReference type="PROSITE" id="PS50995">
    <property type="entry name" value="HTH_MARR_2"/>
    <property type="match status" value="1"/>
</dbReference>
<dbReference type="AlphaFoldDB" id="A0AAE3ZDY2"/>
<dbReference type="PANTHER" id="PTHR33164">
    <property type="entry name" value="TRANSCRIPTIONAL REGULATOR, MARR FAMILY"/>
    <property type="match status" value="1"/>
</dbReference>
<protein>
    <submittedName>
        <fullName evidence="3">DNA-binding MarR family transcriptional regulator</fullName>
    </submittedName>
</protein>
<evidence type="ECO:0000313" key="3">
    <source>
        <dbReference type="EMBL" id="MDR7301447.1"/>
    </source>
</evidence>
<dbReference type="InterPro" id="IPR039422">
    <property type="entry name" value="MarR/SlyA-like"/>
</dbReference>
<dbReference type="PANTHER" id="PTHR33164:SF104">
    <property type="entry name" value="TRANSCRIPTIONAL REGULATORY PROTEIN"/>
    <property type="match status" value="1"/>
</dbReference>
<sequence>MKRTPDLIETARSQWQEARPDLDTTSIDVIGRILRAAVVLRQRLDAAFADEGLNRAEFDLLCALRRTGAPVTPGRLSELTVSSGAATTKRVHQLTERGLLERTTDERDRRSARILLTEHGREVIDRAFTRNIEAEKHLLSALSSRRRESLAGGLADLLRTLEGSSDPASLTAGVRDDPTTDEG</sequence>
<keyword evidence="4" id="KW-1185">Reference proteome</keyword>
<dbReference type="Proteomes" id="UP001180845">
    <property type="component" value="Unassembled WGS sequence"/>
</dbReference>
<comment type="caution">
    <text evidence="3">The sequence shown here is derived from an EMBL/GenBank/DDBJ whole genome shotgun (WGS) entry which is preliminary data.</text>
</comment>
<dbReference type="InterPro" id="IPR036390">
    <property type="entry name" value="WH_DNA-bd_sf"/>
</dbReference>
<gene>
    <name evidence="3" type="ORF">JOF55_001628</name>
</gene>
<dbReference type="GO" id="GO:0003677">
    <property type="term" value="F:DNA binding"/>
    <property type="evidence" value="ECO:0007669"/>
    <property type="project" value="UniProtKB-KW"/>
</dbReference>
<feature type="compositionally biased region" description="Basic and acidic residues" evidence="1">
    <location>
        <begin position="174"/>
        <end position="183"/>
    </location>
</feature>
<dbReference type="SMART" id="SM00347">
    <property type="entry name" value="HTH_MARR"/>
    <property type="match status" value="1"/>
</dbReference>
<dbReference type="PRINTS" id="PR00598">
    <property type="entry name" value="HTHMARR"/>
</dbReference>
<dbReference type="Gene3D" id="1.10.10.10">
    <property type="entry name" value="Winged helix-like DNA-binding domain superfamily/Winged helix DNA-binding domain"/>
    <property type="match status" value="1"/>
</dbReference>
<dbReference type="GO" id="GO:0003700">
    <property type="term" value="F:DNA-binding transcription factor activity"/>
    <property type="evidence" value="ECO:0007669"/>
    <property type="project" value="InterPro"/>
</dbReference>
<feature type="region of interest" description="Disordered" evidence="1">
    <location>
        <begin position="162"/>
        <end position="183"/>
    </location>
</feature>
<dbReference type="InterPro" id="IPR000835">
    <property type="entry name" value="HTH_MarR-typ"/>
</dbReference>
<accession>A0AAE3ZDY2</accession>
<keyword evidence="3" id="KW-0238">DNA-binding</keyword>
<name>A0AAE3ZDY2_9ACTN</name>
<dbReference type="GO" id="GO:0006950">
    <property type="term" value="P:response to stress"/>
    <property type="evidence" value="ECO:0007669"/>
    <property type="project" value="TreeGrafter"/>
</dbReference>
<evidence type="ECO:0000313" key="4">
    <source>
        <dbReference type="Proteomes" id="UP001180845"/>
    </source>
</evidence>
<reference evidence="3" key="1">
    <citation type="submission" date="2023-07" db="EMBL/GenBank/DDBJ databases">
        <title>Sequencing the genomes of 1000 actinobacteria strains.</title>
        <authorList>
            <person name="Klenk H.-P."/>
        </authorList>
    </citation>
    <scope>NUCLEOTIDE SEQUENCE</scope>
    <source>
        <strain evidence="3">DSM 45977</strain>
    </source>
</reference>
<organism evidence="3 4">
    <name type="scientific">Haloactinomyces albus</name>
    <dbReference type="NCBI Taxonomy" id="1352928"/>
    <lineage>
        <taxon>Bacteria</taxon>
        <taxon>Bacillati</taxon>
        <taxon>Actinomycetota</taxon>
        <taxon>Actinomycetes</taxon>
        <taxon>Actinopolysporales</taxon>
        <taxon>Actinopolysporaceae</taxon>
        <taxon>Haloactinomyces</taxon>
    </lineage>
</organism>